<dbReference type="Proteomes" id="UP000197783">
    <property type="component" value="Unassembled WGS sequence"/>
</dbReference>
<evidence type="ECO:0000313" key="3">
    <source>
        <dbReference type="Proteomes" id="UP000197783"/>
    </source>
</evidence>
<sequence>MLIRPFHHDDAAALAALFHASVHGAGSRFYAPEQVAAWSPAPPPPERFVGQAEGRTFLVAVDEHAVVIGYGDLEPNGHIDHLYCRPDRIGTGVGSSILAALEAAARRDGIARLFVEASENARPLFERRGFTLDARNDFVRAGVAIHNYRMSKDLA</sequence>
<organism evidence="2 3">
    <name type="scientific">Sphingomonas mucosissima</name>
    <dbReference type="NCBI Taxonomy" id="370959"/>
    <lineage>
        <taxon>Bacteria</taxon>
        <taxon>Pseudomonadati</taxon>
        <taxon>Pseudomonadota</taxon>
        <taxon>Alphaproteobacteria</taxon>
        <taxon>Sphingomonadales</taxon>
        <taxon>Sphingomonadaceae</taxon>
        <taxon>Sphingomonas</taxon>
    </lineage>
</organism>
<dbReference type="InterPro" id="IPR052564">
    <property type="entry name" value="N-acetyltrans/Recomb-assoc"/>
</dbReference>
<reference evidence="2 3" key="1">
    <citation type="submission" date="2017-03" db="EMBL/GenBank/DDBJ databases">
        <title>Genome sequence of Sphingomonas mucosissima DSM 17494.</title>
        <authorList>
            <person name="Poehlein A."/>
            <person name="Wuebbeler J.H."/>
            <person name="Steinbuechel A."/>
            <person name="Daniel R."/>
        </authorList>
    </citation>
    <scope>NUCLEOTIDE SEQUENCE [LARGE SCALE GENOMIC DNA]</scope>
    <source>
        <strain evidence="2 3">DSM 17494</strain>
    </source>
</reference>
<dbReference type="GO" id="GO:0016747">
    <property type="term" value="F:acyltransferase activity, transferring groups other than amino-acyl groups"/>
    <property type="evidence" value="ECO:0007669"/>
    <property type="project" value="InterPro"/>
</dbReference>
<name>A0A245ZJF4_9SPHN</name>
<evidence type="ECO:0000313" key="2">
    <source>
        <dbReference type="EMBL" id="OWK29868.1"/>
    </source>
</evidence>
<dbReference type="AlphaFoldDB" id="A0A245ZJF4"/>
<dbReference type="OrthoDB" id="9789081at2"/>
<dbReference type="InterPro" id="IPR000182">
    <property type="entry name" value="GNAT_dom"/>
</dbReference>
<proteinExistence type="predicted"/>
<evidence type="ECO:0000259" key="1">
    <source>
        <dbReference type="PROSITE" id="PS51186"/>
    </source>
</evidence>
<dbReference type="PROSITE" id="PS51186">
    <property type="entry name" value="GNAT"/>
    <property type="match status" value="1"/>
</dbReference>
<dbReference type="Gene3D" id="3.40.630.30">
    <property type="match status" value="1"/>
</dbReference>
<keyword evidence="3" id="KW-1185">Reference proteome</keyword>
<keyword evidence="2" id="KW-0808">Transferase</keyword>
<comment type="caution">
    <text evidence="2">The sequence shown here is derived from an EMBL/GenBank/DDBJ whole genome shotgun (WGS) entry which is preliminary data.</text>
</comment>
<protein>
    <submittedName>
        <fullName evidence="2">Putative N-acetyltransferase YafP</fullName>
        <ecNumber evidence="2">2.3.1.-</ecNumber>
    </submittedName>
</protein>
<dbReference type="Pfam" id="PF13673">
    <property type="entry name" value="Acetyltransf_10"/>
    <property type="match status" value="1"/>
</dbReference>
<gene>
    <name evidence="2" type="primary">yafP</name>
    <name evidence="2" type="ORF">SPMU_22900</name>
</gene>
<dbReference type="InterPro" id="IPR016181">
    <property type="entry name" value="Acyl_CoA_acyltransferase"/>
</dbReference>
<dbReference type="EC" id="2.3.1.-" evidence="2"/>
<dbReference type="EMBL" id="NBBJ01000003">
    <property type="protein sequence ID" value="OWK29868.1"/>
    <property type="molecule type" value="Genomic_DNA"/>
</dbReference>
<accession>A0A245ZJF4</accession>
<feature type="domain" description="N-acetyltransferase" evidence="1">
    <location>
        <begin position="1"/>
        <end position="155"/>
    </location>
</feature>
<dbReference type="PANTHER" id="PTHR43451">
    <property type="entry name" value="ACETYLTRANSFERASE (GNAT) FAMILY PROTEIN"/>
    <property type="match status" value="1"/>
</dbReference>
<dbReference type="RefSeq" id="WP_088333963.1">
    <property type="nucleotide sequence ID" value="NZ_NBBJ01000003.1"/>
</dbReference>
<dbReference type="PANTHER" id="PTHR43451:SF1">
    <property type="entry name" value="ACETYLTRANSFERASE"/>
    <property type="match status" value="1"/>
</dbReference>
<keyword evidence="2" id="KW-0012">Acyltransferase</keyword>
<dbReference type="SUPFAM" id="SSF55729">
    <property type="entry name" value="Acyl-CoA N-acyltransferases (Nat)"/>
    <property type="match status" value="1"/>
</dbReference>